<keyword evidence="2" id="KW-1185">Reference proteome</keyword>
<protein>
    <submittedName>
        <fullName evidence="1">Uncharacterized protein</fullName>
    </submittedName>
</protein>
<name>A0ACC2QCI6_9NEOP</name>
<proteinExistence type="predicted"/>
<reference evidence="1" key="1">
    <citation type="submission" date="2023-03" db="EMBL/GenBank/DDBJ databases">
        <title>Chromosome-level genomes of two armyworms, Mythimna separata and Mythimna loreyi, provide insights into the biosynthesis and reception of sex pheromones.</title>
        <authorList>
            <person name="Zhao H."/>
        </authorList>
    </citation>
    <scope>NUCLEOTIDE SEQUENCE</scope>
    <source>
        <strain evidence="1">BeijingLab</strain>
    </source>
</reference>
<evidence type="ECO:0000313" key="2">
    <source>
        <dbReference type="Proteomes" id="UP001231649"/>
    </source>
</evidence>
<organism evidence="1 2">
    <name type="scientific">Mythimna loreyi</name>
    <dbReference type="NCBI Taxonomy" id="667449"/>
    <lineage>
        <taxon>Eukaryota</taxon>
        <taxon>Metazoa</taxon>
        <taxon>Ecdysozoa</taxon>
        <taxon>Arthropoda</taxon>
        <taxon>Hexapoda</taxon>
        <taxon>Insecta</taxon>
        <taxon>Pterygota</taxon>
        <taxon>Neoptera</taxon>
        <taxon>Endopterygota</taxon>
        <taxon>Lepidoptera</taxon>
        <taxon>Glossata</taxon>
        <taxon>Ditrysia</taxon>
        <taxon>Noctuoidea</taxon>
        <taxon>Noctuidae</taxon>
        <taxon>Noctuinae</taxon>
        <taxon>Hadenini</taxon>
        <taxon>Mythimna</taxon>
    </lineage>
</organism>
<comment type="caution">
    <text evidence="1">The sequence shown here is derived from an EMBL/GenBank/DDBJ whole genome shotgun (WGS) entry which is preliminary data.</text>
</comment>
<dbReference type="EMBL" id="CM056796">
    <property type="protein sequence ID" value="KAJ8714112.1"/>
    <property type="molecule type" value="Genomic_DNA"/>
</dbReference>
<accession>A0ACC2QCI6</accession>
<gene>
    <name evidence="1" type="ORF">PYW08_007732</name>
</gene>
<evidence type="ECO:0000313" key="1">
    <source>
        <dbReference type="EMBL" id="KAJ8714112.1"/>
    </source>
</evidence>
<sequence>MYSNMCVKIAVCLALVACVSSHVIKHQEVPLSPDGLVMEMVVKNKGDGQVVSVMKIDVNEKDKRVLMSMGEPVPVSFGGSTTEFVPSIGNRHNIKVGSCPLGYTRRGGFCFPDDDY</sequence>
<dbReference type="Proteomes" id="UP001231649">
    <property type="component" value="Chromosome 20"/>
</dbReference>